<organism evidence="3 4">
    <name type="scientific">Paenibacillus turicensis</name>
    <dbReference type="NCBI Taxonomy" id="160487"/>
    <lineage>
        <taxon>Bacteria</taxon>
        <taxon>Bacillati</taxon>
        <taxon>Bacillota</taxon>
        <taxon>Bacilli</taxon>
        <taxon>Bacillales</taxon>
        <taxon>Paenibacillaceae</taxon>
        <taxon>Paenibacillus</taxon>
    </lineage>
</organism>
<gene>
    <name evidence="3" type="ORF">J2Z32_000277</name>
</gene>
<evidence type="ECO:0000313" key="3">
    <source>
        <dbReference type="EMBL" id="MBP1903665.1"/>
    </source>
</evidence>
<proteinExistence type="predicted"/>
<dbReference type="SUPFAM" id="SSF89392">
    <property type="entry name" value="Prokaryotic lipoproteins and lipoprotein localization factors"/>
    <property type="match status" value="1"/>
</dbReference>
<feature type="region of interest" description="Disordered" evidence="1">
    <location>
        <begin position="23"/>
        <end position="50"/>
    </location>
</feature>
<evidence type="ECO:0000313" key="4">
    <source>
        <dbReference type="Proteomes" id="UP001519272"/>
    </source>
</evidence>
<name>A0ABS4FM57_9BACL</name>
<accession>A0ABS4FM57</accession>
<dbReference type="Pfam" id="PF20316">
    <property type="entry name" value="DUF6612"/>
    <property type="match status" value="1"/>
</dbReference>
<sequence length="288" mass="31573">MKKWAGLLLTLVLAVSITACGSKAKEGDTTSANGAKTENTSKTEGNAAAPTLDELIKQAKEAKELKSYAMEISSKQNMKMEQGEQKQEQNMNLTMKAEYIGDPVQMHIVTNMDSGEQKQDIEQYVTKDGMYMLVSGQWMHTKDASIDEVLKSTEGNADVAQQLEQFKSLGDQAKITAEGDNYIINADVSGDKIKELAKEVLSKNAGAGANGAQVSQMLDMMNITEMKMTTAVQKDTLYPVSSKVKLVMDMEQDGQKMAMDMDMDISFSKHNEITEIKVPQEALDSATK</sequence>
<dbReference type="InterPro" id="IPR046720">
    <property type="entry name" value="DUF6612"/>
</dbReference>
<protein>
    <recommendedName>
        <fullName evidence="5">Lipoprotein</fullName>
    </recommendedName>
</protein>
<dbReference type="Gene3D" id="2.50.20.20">
    <property type="match status" value="1"/>
</dbReference>
<dbReference type="RefSeq" id="WP_210087335.1">
    <property type="nucleotide sequence ID" value="NZ_JAGGKG010000001.1"/>
</dbReference>
<dbReference type="Proteomes" id="UP001519272">
    <property type="component" value="Unassembled WGS sequence"/>
</dbReference>
<feature type="compositionally biased region" description="Polar residues" evidence="1">
    <location>
        <begin position="29"/>
        <end position="44"/>
    </location>
</feature>
<comment type="caution">
    <text evidence="3">The sequence shown here is derived from an EMBL/GenBank/DDBJ whole genome shotgun (WGS) entry which is preliminary data.</text>
</comment>
<dbReference type="PROSITE" id="PS51257">
    <property type="entry name" value="PROKAR_LIPOPROTEIN"/>
    <property type="match status" value="1"/>
</dbReference>
<feature type="signal peptide" evidence="2">
    <location>
        <begin position="1"/>
        <end position="24"/>
    </location>
</feature>
<dbReference type="EMBL" id="JAGGKG010000001">
    <property type="protein sequence ID" value="MBP1903665.1"/>
    <property type="molecule type" value="Genomic_DNA"/>
</dbReference>
<feature type="chain" id="PRO_5045761950" description="Lipoprotein" evidence="2">
    <location>
        <begin position="25"/>
        <end position="288"/>
    </location>
</feature>
<keyword evidence="2" id="KW-0732">Signal</keyword>
<reference evidence="3 4" key="1">
    <citation type="submission" date="2021-03" db="EMBL/GenBank/DDBJ databases">
        <title>Genomic Encyclopedia of Type Strains, Phase IV (KMG-IV): sequencing the most valuable type-strain genomes for metagenomic binning, comparative biology and taxonomic classification.</title>
        <authorList>
            <person name="Goeker M."/>
        </authorList>
    </citation>
    <scope>NUCLEOTIDE SEQUENCE [LARGE SCALE GENOMIC DNA]</scope>
    <source>
        <strain evidence="3 4">DSM 14349</strain>
    </source>
</reference>
<evidence type="ECO:0008006" key="5">
    <source>
        <dbReference type="Google" id="ProtNLM"/>
    </source>
</evidence>
<evidence type="ECO:0000256" key="2">
    <source>
        <dbReference type="SAM" id="SignalP"/>
    </source>
</evidence>
<evidence type="ECO:0000256" key="1">
    <source>
        <dbReference type="SAM" id="MobiDB-lite"/>
    </source>
</evidence>
<keyword evidence="4" id="KW-1185">Reference proteome</keyword>
<dbReference type="InterPro" id="IPR029046">
    <property type="entry name" value="LolA/LolB/LppX"/>
</dbReference>